<dbReference type="Gene3D" id="3.40.1520.20">
    <property type="match status" value="1"/>
</dbReference>
<name>A0A6B3N926_9CYAN</name>
<reference evidence="10" key="1">
    <citation type="submission" date="2019-11" db="EMBL/GenBank/DDBJ databases">
        <title>Genomic insights into an expanded diversity of filamentous marine cyanobacteria reveals the extraordinary biosynthetic potential of Moorea and Okeania.</title>
        <authorList>
            <person name="Ferreira Leao T."/>
            <person name="Wang M."/>
            <person name="Moss N."/>
            <person name="Da Silva R."/>
            <person name="Sanders J."/>
            <person name="Nurk S."/>
            <person name="Gurevich A."/>
            <person name="Humphrey G."/>
            <person name="Reher R."/>
            <person name="Zhu Q."/>
            <person name="Belda-Ferre P."/>
            <person name="Glukhov E."/>
            <person name="Rex R."/>
            <person name="Dorrestein P.C."/>
            <person name="Knight R."/>
            <person name="Pevzner P."/>
            <person name="Gerwick W.H."/>
            <person name="Gerwick L."/>
        </authorList>
    </citation>
    <scope>NUCLEOTIDE SEQUENCE</scope>
    <source>
        <strain evidence="10">SIO1C4</strain>
    </source>
</reference>
<accession>A0A6B3N926</accession>
<evidence type="ECO:0000313" key="10">
    <source>
        <dbReference type="EMBL" id="NER26604.1"/>
    </source>
</evidence>
<feature type="region of interest" description="Disordered" evidence="6">
    <location>
        <begin position="29"/>
        <end position="80"/>
    </location>
</feature>
<dbReference type="InterPro" id="IPR006665">
    <property type="entry name" value="OmpA-like"/>
</dbReference>
<proteinExistence type="predicted"/>
<dbReference type="InterPro" id="IPR006664">
    <property type="entry name" value="OMP_bac"/>
</dbReference>
<keyword evidence="7" id="KW-0812">Transmembrane</keyword>
<dbReference type="PROSITE" id="PS50914">
    <property type="entry name" value="BON"/>
    <property type="match status" value="2"/>
</dbReference>
<feature type="coiled-coil region" evidence="5">
    <location>
        <begin position="229"/>
        <end position="256"/>
    </location>
</feature>
<evidence type="ECO:0000256" key="7">
    <source>
        <dbReference type="SAM" id="Phobius"/>
    </source>
</evidence>
<comment type="subcellular location">
    <subcellularLocation>
        <location evidence="1">Cell outer membrane</location>
    </subcellularLocation>
</comment>
<dbReference type="GO" id="GO:0009279">
    <property type="term" value="C:cell outer membrane"/>
    <property type="evidence" value="ECO:0007669"/>
    <property type="project" value="UniProtKB-SubCell"/>
</dbReference>
<feature type="domain" description="BON" evidence="8">
    <location>
        <begin position="579"/>
        <end position="647"/>
    </location>
</feature>
<sequence length="830" mass="91264">MSSSPDNSSGMSQLQGLVDLLIELQVSNSSQEASEQSLLDTTNQTEASAPESGLEYQDSHASGVTFGETESKQLNEPPLGAYQSKQNAQNLMILAEDLVPTAYEDSQSHLTTFEQQKSLPEQETHQSILEEQDSNRVKDVAVLPEAPNEQLMTSRQQLVVEQVNFDTPEQESEETIEQVIREGNTAQNQFDGLLEDLTHNSIVSTDEAQVEDSSAALESLRYLLLTPELLNSREMLVQLREKLDNLDNQLHKRHNLINLLLPLMSELLQLKISEAKEELAQVIAPIVDEAIEAKAEQDKLGISSALAPVLPDAVAVRVKNYPGEFAKALGPEMSTAIKEQISLERDAMVDALYPIIGSTIAKYMADIVDAINQKVEKALSLEGVSRKIRAKIQGVSEAELIFKEAMPFTVQGIFLIQKGSGLVIAEFQPEGSHRLESEMVAGMLTAIRSFVNDWISQSGEVSELDQIEYGNSQITLEVAGYCYLAVVTKGKPSHSFIEEIRNMLGILVQRYGAAIESFDGNVDNVPKEVSQPLESLTQLSAISTEPKKSKLPVGLIITALTVLSTIFIPFGIYQHRSGVNNTIEKEISLALSSDPALAVYRLQVVVEQEVIKLSGKLPSEYLRSRAKEITKQIEPNRKLENQIIAVKIPPDPVLTVAEVRRVTDILNQIDGVAISANYSEGKVTVQGTIIQLDDAHKISQAFAQIPGVDSVTNTEKLSPNAIVSRIYFDLGSAKLKPTARPKVIQLKTFLDQYPNKHLKLLGHSDRLGNSQENQQLALERAKTVRDALVSQGIEPQRLQVAGTASSPAGIDDKQPLWLSRCVEFEIISKS</sequence>
<evidence type="ECO:0000256" key="5">
    <source>
        <dbReference type="SAM" id="Coils"/>
    </source>
</evidence>
<dbReference type="InterPro" id="IPR007055">
    <property type="entry name" value="BON_dom"/>
</dbReference>
<evidence type="ECO:0000256" key="4">
    <source>
        <dbReference type="PROSITE-ProRule" id="PRU00473"/>
    </source>
</evidence>
<feature type="region of interest" description="Disordered" evidence="6">
    <location>
        <begin position="109"/>
        <end position="131"/>
    </location>
</feature>
<dbReference type="SUPFAM" id="SSF103088">
    <property type="entry name" value="OmpA-like"/>
    <property type="match status" value="1"/>
</dbReference>
<evidence type="ECO:0000256" key="2">
    <source>
        <dbReference type="ARBA" id="ARBA00023136"/>
    </source>
</evidence>
<keyword evidence="5" id="KW-0175">Coiled coil</keyword>
<gene>
    <name evidence="10" type="ORF">F6J89_02980</name>
</gene>
<evidence type="ECO:0000259" key="8">
    <source>
        <dbReference type="PROSITE" id="PS50914"/>
    </source>
</evidence>
<keyword evidence="3" id="KW-0998">Cell outer membrane</keyword>
<dbReference type="AlphaFoldDB" id="A0A6B3N926"/>
<feature type="domain" description="BON" evidence="8">
    <location>
        <begin position="651"/>
        <end position="719"/>
    </location>
</feature>
<dbReference type="Pfam" id="PF00691">
    <property type="entry name" value="OmpA"/>
    <property type="match status" value="1"/>
</dbReference>
<dbReference type="CDD" id="cd07185">
    <property type="entry name" value="OmpA_C-like"/>
    <property type="match status" value="1"/>
</dbReference>
<dbReference type="InterPro" id="IPR050330">
    <property type="entry name" value="Bact_OuterMem_StrucFunc"/>
</dbReference>
<protein>
    <submittedName>
        <fullName evidence="10">OmpA family protein</fullName>
    </submittedName>
</protein>
<comment type="caution">
    <text evidence="10">The sequence shown here is derived from an EMBL/GenBank/DDBJ whole genome shotgun (WGS) entry which is preliminary data.</text>
</comment>
<keyword evidence="2 4" id="KW-0472">Membrane</keyword>
<dbReference type="PANTHER" id="PTHR30329:SF21">
    <property type="entry name" value="LIPOPROTEIN YIAD-RELATED"/>
    <property type="match status" value="1"/>
</dbReference>
<feature type="compositionally biased region" description="Polar residues" evidence="6">
    <location>
        <begin position="29"/>
        <end position="47"/>
    </location>
</feature>
<evidence type="ECO:0000256" key="6">
    <source>
        <dbReference type="SAM" id="MobiDB-lite"/>
    </source>
</evidence>
<dbReference type="PROSITE" id="PS51123">
    <property type="entry name" value="OMPA_2"/>
    <property type="match status" value="1"/>
</dbReference>
<dbReference type="EMBL" id="JAAHFQ010000038">
    <property type="protein sequence ID" value="NER26604.1"/>
    <property type="molecule type" value="Genomic_DNA"/>
</dbReference>
<feature type="compositionally biased region" description="Polar residues" evidence="6">
    <location>
        <begin position="109"/>
        <end position="129"/>
    </location>
</feature>
<dbReference type="PANTHER" id="PTHR30329">
    <property type="entry name" value="STATOR ELEMENT OF FLAGELLAR MOTOR COMPLEX"/>
    <property type="match status" value="1"/>
</dbReference>
<evidence type="ECO:0000259" key="9">
    <source>
        <dbReference type="PROSITE" id="PS51123"/>
    </source>
</evidence>
<feature type="transmembrane region" description="Helical" evidence="7">
    <location>
        <begin position="551"/>
        <end position="573"/>
    </location>
</feature>
<dbReference type="InterPro" id="IPR036737">
    <property type="entry name" value="OmpA-like_sf"/>
</dbReference>
<dbReference type="Gene3D" id="3.30.1330.60">
    <property type="entry name" value="OmpA-like domain"/>
    <property type="match status" value="1"/>
</dbReference>
<feature type="domain" description="OmpA-like" evidence="9">
    <location>
        <begin position="715"/>
        <end position="830"/>
    </location>
</feature>
<evidence type="ECO:0000256" key="3">
    <source>
        <dbReference type="ARBA" id="ARBA00023237"/>
    </source>
</evidence>
<organism evidence="10">
    <name type="scientific">Symploca sp. SIO1C4</name>
    <dbReference type="NCBI Taxonomy" id="2607765"/>
    <lineage>
        <taxon>Bacteria</taxon>
        <taxon>Bacillati</taxon>
        <taxon>Cyanobacteriota</taxon>
        <taxon>Cyanophyceae</taxon>
        <taxon>Coleofasciculales</taxon>
        <taxon>Coleofasciculaceae</taxon>
        <taxon>Symploca</taxon>
    </lineage>
</organism>
<dbReference type="PRINTS" id="PR01021">
    <property type="entry name" value="OMPADOMAIN"/>
</dbReference>
<keyword evidence="7" id="KW-1133">Transmembrane helix</keyword>
<evidence type="ECO:0000256" key="1">
    <source>
        <dbReference type="ARBA" id="ARBA00004442"/>
    </source>
</evidence>
<dbReference type="Pfam" id="PF04972">
    <property type="entry name" value="BON"/>
    <property type="match status" value="1"/>
</dbReference>